<dbReference type="EMBL" id="GGEC01052859">
    <property type="protein sequence ID" value="MBX33343.1"/>
    <property type="molecule type" value="Transcribed_RNA"/>
</dbReference>
<accession>A0A2P2MSY4</accession>
<dbReference type="AlphaFoldDB" id="A0A2P2MSY4"/>
<name>A0A2P2MSY4_RHIMU</name>
<protein>
    <submittedName>
        <fullName evidence="1">Uncharacterized protein</fullName>
    </submittedName>
</protein>
<proteinExistence type="predicted"/>
<evidence type="ECO:0000313" key="1">
    <source>
        <dbReference type="EMBL" id="MBX33343.1"/>
    </source>
</evidence>
<reference evidence="1" key="1">
    <citation type="submission" date="2018-02" db="EMBL/GenBank/DDBJ databases">
        <title>Rhizophora mucronata_Transcriptome.</title>
        <authorList>
            <person name="Meera S.P."/>
            <person name="Sreeshan A."/>
            <person name="Augustine A."/>
        </authorList>
    </citation>
    <scope>NUCLEOTIDE SEQUENCE</scope>
    <source>
        <tissue evidence="1">Leaf</tissue>
    </source>
</reference>
<organism evidence="1">
    <name type="scientific">Rhizophora mucronata</name>
    <name type="common">Asiatic mangrove</name>
    <dbReference type="NCBI Taxonomy" id="61149"/>
    <lineage>
        <taxon>Eukaryota</taxon>
        <taxon>Viridiplantae</taxon>
        <taxon>Streptophyta</taxon>
        <taxon>Embryophyta</taxon>
        <taxon>Tracheophyta</taxon>
        <taxon>Spermatophyta</taxon>
        <taxon>Magnoliopsida</taxon>
        <taxon>eudicotyledons</taxon>
        <taxon>Gunneridae</taxon>
        <taxon>Pentapetalae</taxon>
        <taxon>rosids</taxon>
        <taxon>fabids</taxon>
        <taxon>Malpighiales</taxon>
        <taxon>Rhizophoraceae</taxon>
        <taxon>Rhizophora</taxon>
    </lineage>
</organism>
<sequence length="148" mass="15500">MSLNSFDDNLEDSCRLSSCKSPNAVAVVINSFGFSFPCTSDSVFVSCFVSSSALFVAARISWSAFSTGLEASSGLESMSTLSSITSSTSIVPFIRESKSSGSLTIVSVANAVIETEMESLTLDSSFTATSSLLLVSEEEMPTPLSLLS</sequence>